<reference evidence="1 2" key="1">
    <citation type="submission" date="2023-02" db="EMBL/GenBank/DDBJ databases">
        <title>LHISI_Scaffold_Assembly.</title>
        <authorList>
            <person name="Stuart O.P."/>
            <person name="Cleave R."/>
            <person name="Magrath M.J.L."/>
            <person name="Mikheyev A.S."/>
        </authorList>
    </citation>
    <scope>NUCLEOTIDE SEQUENCE [LARGE SCALE GENOMIC DNA]</scope>
    <source>
        <strain evidence="1">Daus_M_001</strain>
        <tissue evidence="1">Leg muscle</tissue>
    </source>
</reference>
<keyword evidence="2" id="KW-1185">Reference proteome</keyword>
<accession>A0ABQ9IKV8</accession>
<proteinExistence type="predicted"/>
<evidence type="ECO:0000313" key="2">
    <source>
        <dbReference type="Proteomes" id="UP001159363"/>
    </source>
</evidence>
<protein>
    <submittedName>
        <fullName evidence="1">Uncharacterized protein</fullName>
    </submittedName>
</protein>
<comment type="caution">
    <text evidence="1">The sequence shown here is derived from an EMBL/GenBank/DDBJ whole genome shotgun (WGS) entry which is preliminary data.</text>
</comment>
<gene>
    <name evidence="1" type="ORF">PR048_002689</name>
</gene>
<sequence>MQSKKEFVDDLPNDNVFAMTPKGYITKEEFCNFLQMQLFRSTALCSHELQPLDKSFFKPLKVKWNSAVDNF</sequence>
<organism evidence="1 2">
    <name type="scientific">Dryococelus australis</name>
    <dbReference type="NCBI Taxonomy" id="614101"/>
    <lineage>
        <taxon>Eukaryota</taxon>
        <taxon>Metazoa</taxon>
        <taxon>Ecdysozoa</taxon>
        <taxon>Arthropoda</taxon>
        <taxon>Hexapoda</taxon>
        <taxon>Insecta</taxon>
        <taxon>Pterygota</taxon>
        <taxon>Neoptera</taxon>
        <taxon>Polyneoptera</taxon>
        <taxon>Phasmatodea</taxon>
        <taxon>Verophasmatodea</taxon>
        <taxon>Anareolatae</taxon>
        <taxon>Phasmatidae</taxon>
        <taxon>Eurycanthinae</taxon>
        <taxon>Dryococelus</taxon>
    </lineage>
</organism>
<dbReference type="EMBL" id="JARBHB010000001">
    <property type="protein sequence ID" value="KAJ8897343.1"/>
    <property type="molecule type" value="Genomic_DNA"/>
</dbReference>
<name>A0ABQ9IKV8_9NEOP</name>
<dbReference type="Proteomes" id="UP001159363">
    <property type="component" value="Chromosome 1"/>
</dbReference>
<evidence type="ECO:0000313" key="1">
    <source>
        <dbReference type="EMBL" id="KAJ8897343.1"/>
    </source>
</evidence>